<protein>
    <submittedName>
        <fullName evidence="2">Uncharacterized protein</fullName>
    </submittedName>
</protein>
<sequence>MPPLAKTFELQSGLDNNPHVGSTWSSYSKPPPLIASTSTGSNSTSTTVSSSTTSASNQSLGSSSSHSASRGRKSASLSAYHAVKSSLRAIVMFLEASGVATASVEELADMISQKQFLQVMDRAEEYVELLLSLSNADNQHDVIYLDALTMLFAAAWNKLVEYTGTNYQKARKEFARHENEQWQDFIGHQRLSEQAQDARNQRRMLQWDPQQRQKLIDSLNYWTRAKIDAEKGKILNQEWTRIMQRQRQSTTPKQQQKPSS</sequence>
<dbReference type="Proteomes" id="UP001153069">
    <property type="component" value="Unassembled WGS sequence"/>
</dbReference>
<reference evidence="2" key="1">
    <citation type="submission" date="2020-06" db="EMBL/GenBank/DDBJ databases">
        <authorList>
            <consortium name="Plant Systems Biology data submission"/>
        </authorList>
    </citation>
    <scope>NUCLEOTIDE SEQUENCE</scope>
    <source>
        <strain evidence="2">D6</strain>
    </source>
</reference>
<evidence type="ECO:0000313" key="2">
    <source>
        <dbReference type="EMBL" id="CAB9509014.1"/>
    </source>
</evidence>
<evidence type="ECO:0000313" key="3">
    <source>
        <dbReference type="Proteomes" id="UP001153069"/>
    </source>
</evidence>
<proteinExistence type="predicted"/>
<keyword evidence="3" id="KW-1185">Reference proteome</keyword>
<accession>A0A9N8DZR6</accession>
<organism evidence="2 3">
    <name type="scientific">Seminavis robusta</name>
    <dbReference type="NCBI Taxonomy" id="568900"/>
    <lineage>
        <taxon>Eukaryota</taxon>
        <taxon>Sar</taxon>
        <taxon>Stramenopiles</taxon>
        <taxon>Ochrophyta</taxon>
        <taxon>Bacillariophyta</taxon>
        <taxon>Bacillariophyceae</taxon>
        <taxon>Bacillariophycidae</taxon>
        <taxon>Naviculales</taxon>
        <taxon>Naviculaceae</taxon>
        <taxon>Seminavis</taxon>
    </lineage>
</organism>
<feature type="compositionally biased region" description="Low complexity" evidence="1">
    <location>
        <begin position="36"/>
        <end position="68"/>
    </location>
</feature>
<dbReference type="EMBL" id="CAICTM010000370">
    <property type="protein sequence ID" value="CAB9509014.1"/>
    <property type="molecule type" value="Genomic_DNA"/>
</dbReference>
<dbReference type="AlphaFoldDB" id="A0A9N8DZR6"/>
<name>A0A9N8DZR6_9STRA</name>
<evidence type="ECO:0000256" key="1">
    <source>
        <dbReference type="SAM" id="MobiDB-lite"/>
    </source>
</evidence>
<feature type="region of interest" description="Disordered" evidence="1">
    <location>
        <begin position="21"/>
        <end position="70"/>
    </location>
</feature>
<comment type="caution">
    <text evidence="2">The sequence shown here is derived from an EMBL/GenBank/DDBJ whole genome shotgun (WGS) entry which is preliminary data.</text>
</comment>
<gene>
    <name evidence="2" type="ORF">SEMRO_371_G128590.1</name>
</gene>